<reference evidence="2 3" key="1">
    <citation type="journal article" date="2020" name="J. Phycol.">
        <title>Comparative genome analysis reveals Cyanidiococcus gen. nov., a new extremophilic red algal genus sister to Cyanidioschyzon (Cyanidioschyzonaceae, Rhodophyta).</title>
        <authorList>
            <person name="Liu S.-L."/>
            <person name="Chiang Y.-R."/>
            <person name="Yoon H.S."/>
            <person name="Fu H.-Y."/>
        </authorList>
    </citation>
    <scope>NUCLEOTIDE SEQUENCE [LARGE SCALE GENOMIC DNA]</scope>
    <source>
        <strain evidence="2 3">THAL066</strain>
    </source>
</reference>
<sequence>METPMRKTRFEASMSLSRNSGLTLMPAVQFQGASIEQVEAQEASRVQQALETAQQVLQRQMNRQAARSMQGVSMGSFPTHSLSSTSTPTTATMTAAHTLGQMDPAAFTGAVPTSMMSFGPAMPTPMPDMGLAFPDGRAASSSSPYMQMGAMTASGPSALGASNSDQAVGSFSFPNERAWSETAPASAAEGFANHAFGPATTSSMGEQSSSLVSSHTEATAGSLNGHASMNGPPRDPEHLSESAMNAYRSKTFTKGAVPETPPPSHLC</sequence>
<feature type="compositionally biased region" description="Polar residues" evidence="1">
    <location>
        <begin position="199"/>
        <end position="216"/>
    </location>
</feature>
<protein>
    <submittedName>
        <fullName evidence="2">Uncharacterized protein</fullName>
    </submittedName>
</protein>
<keyword evidence="3" id="KW-1185">Reference proteome</keyword>
<accession>A0A7J7ICL0</accession>
<evidence type="ECO:0000313" key="2">
    <source>
        <dbReference type="EMBL" id="KAF6000843.1"/>
    </source>
</evidence>
<name>A0A7J7ICL0_9RHOD</name>
<feature type="region of interest" description="Disordered" evidence="1">
    <location>
        <begin position="197"/>
        <end position="216"/>
    </location>
</feature>
<comment type="caution">
    <text evidence="2">The sequence shown here is derived from an EMBL/GenBank/DDBJ whole genome shotgun (WGS) entry which is preliminary data.</text>
</comment>
<evidence type="ECO:0000256" key="1">
    <source>
        <dbReference type="SAM" id="MobiDB-lite"/>
    </source>
</evidence>
<dbReference type="Proteomes" id="UP000530660">
    <property type="component" value="Unassembled WGS sequence"/>
</dbReference>
<dbReference type="AlphaFoldDB" id="A0A7J7ICL0"/>
<gene>
    <name evidence="2" type="ORF">F1559_001306</name>
</gene>
<dbReference type="EMBL" id="VWRR01000017">
    <property type="protein sequence ID" value="KAF6000843.1"/>
    <property type="molecule type" value="Genomic_DNA"/>
</dbReference>
<dbReference type="OrthoDB" id="12941at2763"/>
<proteinExistence type="predicted"/>
<feature type="region of interest" description="Disordered" evidence="1">
    <location>
        <begin position="221"/>
        <end position="267"/>
    </location>
</feature>
<evidence type="ECO:0000313" key="3">
    <source>
        <dbReference type="Proteomes" id="UP000530660"/>
    </source>
</evidence>
<organism evidence="2 3">
    <name type="scientific">Cyanidiococcus yangmingshanensis</name>
    <dbReference type="NCBI Taxonomy" id="2690220"/>
    <lineage>
        <taxon>Eukaryota</taxon>
        <taxon>Rhodophyta</taxon>
        <taxon>Bangiophyceae</taxon>
        <taxon>Cyanidiales</taxon>
        <taxon>Cyanidiaceae</taxon>
        <taxon>Cyanidiococcus</taxon>
    </lineage>
</organism>